<dbReference type="Proteomes" id="UP000694844">
    <property type="component" value="Chromosome 5"/>
</dbReference>
<dbReference type="GeneID" id="111136068"/>
<feature type="chain" id="PRO_5034819947" evidence="2">
    <location>
        <begin position="18"/>
        <end position="559"/>
    </location>
</feature>
<feature type="signal peptide" evidence="2">
    <location>
        <begin position="1"/>
        <end position="17"/>
    </location>
</feature>
<keyword evidence="2" id="KW-0732">Signal</keyword>
<gene>
    <name evidence="4" type="primary">LOC111136068</name>
</gene>
<proteinExistence type="predicted"/>
<keyword evidence="3" id="KW-1185">Reference proteome</keyword>
<name>A0A8B8ERG8_CRAVI</name>
<evidence type="ECO:0000313" key="3">
    <source>
        <dbReference type="Proteomes" id="UP000694844"/>
    </source>
</evidence>
<dbReference type="AlphaFoldDB" id="A0A8B8ERG8"/>
<organism evidence="3 4">
    <name type="scientific">Crassostrea virginica</name>
    <name type="common">Eastern oyster</name>
    <dbReference type="NCBI Taxonomy" id="6565"/>
    <lineage>
        <taxon>Eukaryota</taxon>
        <taxon>Metazoa</taxon>
        <taxon>Spiralia</taxon>
        <taxon>Lophotrochozoa</taxon>
        <taxon>Mollusca</taxon>
        <taxon>Bivalvia</taxon>
        <taxon>Autobranchia</taxon>
        <taxon>Pteriomorphia</taxon>
        <taxon>Ostreida</taxon>
        <taxon>Ostreoidea</taxon>
        <taxon>Ostreidae</taxon>
        <taxon>Crassostrea</taxon>
    </lineage>
</organism>
<feature type="region of interest" description="Disordered" evidence="1">
    <location>
        <begin position="478"/>
        <end position="497"/>
    </location>
</feature>
<evidence type="ECO:0000256" key="1">
    <source>
        <dbReference type="SAM" id="MobiDB-lite"/>
    </source>
</evidence>
<dbReference type="OrthoDB" id="6211065at2759"/>
<sequence>MACAIVVCSLIIVLVAGVEVGSVLSEGKPWIAAMSTCANNDNETSVPENETSWAGQARYNMSWGVVTLHIQETEEKKNCFAIVLSLLNNTDSSNETDCLPTLAGLLKSYLLNGTQGDTCSFAEFNNHSIKDLPTPSECMVNTGNSSEYVSCTNKFQSGCKEILKGNASRLRITMNFTPTSGGNCKNESCKEICSLVWLMEQNKFYLIVFGSLVLILDIVCICCCVKCQTRRQPFKREKDTGQEPVRRPYSEAIERIYINRDLSSQSTTYEVLTDKTQRPDTRLRIVQQNMAGDVTEASRSAKSHSGDYDLAWPGAGWSTTVSSPDVDYTHVEMMNKQTMDTLPEEEIYSKQKLVWEDGNDVMKISESKAAENDHKKSQTEAIKRVQTADSRSSVSAHYSLVKIVDRKRDVETADNQTSGDYIYSKVDVNRLQQRNVQEGNQGKNEKTVQSVQHLDNGNCVNNLTVRVNGSPYNELSVKTTQSQVTPKQSPGENGNSITESMTGMVTSPLASPVEELYRNLMKRDNISTTLSDAEAEKMVDEATAILMANMNTVLLETKL</sequence>
<protein>
    <submittedName>
        <fullName evidence="4">Uncharacterized protein LOC111136068 isoform X1</fullName>
    </submittedName>
</protein>
<evidence type="ECO:0000313" key="4">
    <source>
        <dbReference type="RefSeq" id="XP_022342363.1"/>
    </source>
</evidence>
<evidence type="ECO:0000256" key="2">
    <source>
        <dbReference type="SAM" id="SignalP"/>
    </source>
</evidence>
<reference evidence="4" key="1">
    <citation type="submission" date="2025-08" db="UniProtKB">
        <authorList>
            <consortium name="RefSeq"/>
        </authorList>
    </citation>
    <scope>IDENTIFICATION</scope>
    <source>
        <tissue evidence="4">Whole sample</tissue>
    </source>
</reference>
<accession>A0A8B8ERG8</accession>
<dbReference type="KEGG" id="cvn:111136068"/>
<dbReference type="RefSeq" id="XP_022342363.1">
    <property type="nucleotide sequence ID" value="XM_022486655.1"/>
</dbReference>